<dbReference type="AlphaFoldDB" id="A0AAD8NFD9"/>
<comment type="caution">
    <text evidence="2">The sequence shown here is derived from an EMBL/GenBank/DDBJ whole genome shotgun (WGS) entry which is preliminary data.</text>
</comment>
<keyword evidence="3" id="KW-1185">Reference proteome</keyword>
<protein>
    <submittedName>
        <fullName evidence="2">Uncharacterized protein</fullName>
    </submittedName>
</protein>
<organism evidence="2 3">
    <name type="scientific">Tagetes erecta</name>
    <name type="common">African marigold</name>
    <dbReference type="NCBI Taxonomy" id="13708"/>
    <lineage>
        <taxon>Eukaryota</taxon>
        <taxon>Viridiplantae</taxon>
        <taxon>Streptophyta</taxon>
        <taxon>Embryophyta</taxon>
        <taxon>Tracheophyta</taxon>
        <taxon>Spermatophyta</taxon>
        <taxon>Magnoliopsida</taxon>
        <taxon>eudicotyledons</taxon>
        <taxon>Gunneridae</taxon>
        <taxon>Pentapetalae</taxon>
        <taxon>asterids</taxon>
        <taxon>campanulids</taxon>
        <taxon>Asterales</taxon>
        <taxon>Asteraceae</taxon>
        <taxon>Asteroideae</taxon>
        <taxon>Heliantheae alliance</taxon>
        <taxon>Tageteae</taxon>
        <taxon>Tagetes</taxon>
    </lineage>
</organism>
<reference evidence="2" key="1">
    <citation type="journal article" date="2023" name="bioRxiv">
        <title>Improved chromosome-level genome assembly for marigold (Tagetes erecta).</title>
        <authorList>
            <person name="Jiang F."/>
            <person name="Yuan L."/>
            <person name="Wang S."/>
            <person name="Wang H."/>
            <person name="Xu D."/>
            <person name="Wang A."/>
            <person name="Fan W."/>
        </authorList>
    </citation>
    <scope>NUCLEOTIDE SEQUENCE</scope>
    <source>
        <strain evidence="2">WSJ</strain>
        <tissue evidence="2">Leaf</tissue>
    </source>
</reference>
<evidence type="ECO:0000256" key="1">
    <source>
        <dbReference type="SAM" id="MobiDB-lite"/>
    </source>
</evidence>
<dbReference type="EMBL" id="JAUHHV010000017">
    <property type="protein sequence ID" value="KAK1405948.1"/>
    <property type="molecule type" value="Genomic_DNA"/>
</dbReference>
<accession>A0AAD8NFD9</accession>
<evidence type="ECO:0000313" key="2">
    <source>
        <dbReference type="EMBL" id="KAK1405948.1"/>
    </source>
</evidence>
<evidence type="ECO:0000313" key="3">
    <source>
        <dbReference type="Proteomes" id="UP001229421"/>
    </source>
</evidence>
<dbReference type="Proteomes" id="UP001229421">
    <property type="component" value="Unassembled WGS sequence"/>
</dbReference>
<sequence length="127" mass="13966">MLYISGARSVADEQVRIASTKIDGIGPKKAILVRYRLGENEQTSNDSFLFLVIVEFVIKMDHPYAVNELILMLGLVASKFGNERSIPKALDSEDGPAHPNIIYEEPDDEASSSDKDVSDATLPARKT</sequence>
<name>A0AAD8NFD9_TARER</name>
<feature type="region of interest" description="Disordered" evidence="1">
    <location>
        <begin position="87"/>
        <end position="127"/>
    </location>
</feature>
<proteinExistence type="predicted"/>
<gene>
    <name evidence="2" type="ORF">QVD17_42334</name>
</gene>